<name>A0A6H5H1C4_9HEMI</name>
<evidence type="ECO:0000313" key="2">
    <source>
        <dbReference type="EMBL" id="CAB0010908.1"/>
    </source>
</evidence>
<evidence type="ECO:0000256" key="1">
    <source>
        <dbReference type="SAM" id="Phobius"/>
    </source>
</evidence>
<protein>
    <submittedName>
        <fullName evidence="2">Uncharacterized protein</fullName>
    </submittedName>
</protein>
<feature type="transmembrane region" description="Helical" evidence="1">
    <location>
        <begin position="133"/>
        <end position="155"/>
    </location>
</feature>
<keyword evidence="3" id="KW-1185">Reference proteome</keyword>
<accession>A0A6H5H1C4</accession>
<reference evidence="2 3" key="1">
    <citation type="submission" date="2020-02" db="EMBL/GenBank/DDBJ databases">
        <authorList>
            <person name="Ferguson B K."/>
        </authorList>
    </citation>
    <scope>NUCLEOTIDE SEQUENCE [LARGE SCALE GENOMIC DNA]</scope>
</reference>
<proteinExistence type="predicted"/>
<sequence>MSFYTPHLQHAAWPTVGRVNVHDAPDEQGSKRSFTVGIQRASSRLRRRASRQFKEPVLIPDEHHVGPHCPRSSFINLANYLRDSTVGNSTISAPAWSLQLKDTNQIHASAVFMDRETGVTILGVTLGIPGVTLGILGVTLGILGVTLGILGGCGFHRRGAGSPLRTVRHHYGRKKAGGRNHLQKRRRAEIVTAMSRQLFHCGNLREFNANILDETLGLTLVCNCMVQQGYFQ</sequence>
<organism evidence="2 3">
    <name type="scientific">Nesidiocoris tenuis</name>
    <dbReference type="NCBI Taxonomy" id="355587"/>
    <lineage>
        <taxon>Eukaryota</taxon>
        <taxon>Metazoa</taxon>
        <taxon>Ecdysozoa</taxon>
        <taxon>Arthropoda</taxon>
        <taxon>Hexapoda</taxon>
        <taxon>Insecta</taxon>
        <taxon>Pterygota</taxon>
        <taxon>Neoptera</taxon>
        <taxon>Paraneoptera</taxon>
        <taxon>Hemiptera</taxon>
        <taxon>Heteroptera</taxon>
        <taxon>Panheteroptera</taxon>
        <taxon>Cimicomorpha</taxon>
        <taxon>Miridae</taxon>
        <taxon>Dicyphina</taxon>
        <taxon>Nesidiocoris</taxon>
    </lineage>
</organism>
<dbReference type="AlphaFoldDB" id="A0A6H5H1C4"/>
<keyword evidence="1" id="KW-0472">Membrane</keyword>
<evidence type="ECO:0000313" key="3">
    <source>
        <dbReference type="Proteomes" id="UP000479000"/>
    </source>
</evidence>
<dbReference type="Proteomes" id="UP000479000">
    <property type="component" value="Unassembled WGS sequence"/>
</dbReference>
<dbReference type="EMBL" id="CADCXU010023436">
    <property type="protein sequence ID" value="CAB0010908.1"/>
    <property type="molecule type" value="Genomic_DNA"/>
</dbReference>
<keyword evidence="1" id="KW-1133">Transmembrane helix</keyword>
<gene>
    <name evidence="2" type="ORF">NTEN_LOCUS15901</name>
</gene>
<keyword evidence="1" id="KW-0812">Transmembrane</keyword>